<sequence length="103" mass="10766">MILRTDGTAHSAAVAAAVPRATTQDRTIPAYASSSQVPDGLMVRAVQQEYAATRVTAPVPHHAGPAEKSAPKHPTQANGRPLHAQAGESGRTDHSEPREALLT</sequence>
<dbReference type="AlphaFoldDB" id="A0A0L0K9M8"/>
<comment type="caution">
    <text evidence="2">The sequence shown here is derived from an EMBL/GenBank/DDBJ whole genome shotgun (WGS) entry which is preliminary data.</text>
</comment>
<dbReference type="Proteomes" id="UP000037151">
    <property type="component" value="Unassembled WGS sequence"/>
</dbReference>
<feature type="compositionally biased region" description="Basic and acidic residues" evidence="1">
    <location>
        <begin position="90"/>
        <end position="103"/>
    </location>
</feature>
<evidence type="ECO:0000256" key="1">
    <source>
        <dbReference type="SAM" id="MobiDB-lite"/>
    </source>
</evidence>
<feature type="compositionally biased region" description="Polar residues" evidence="1">
    <location>
        <begin position="21"/>
        <end position="31"/>
    </location>
</feature>
<organism evidence="2 3">
    <name type="scientific">Streptomyces acidiscabies</name>
    <dbReference type="NCBI Taxonomy" id="42234"/>
    <lineage>
        <taxon>Bacteria</taxon>
        <taxon>Bacillati</taxon>
        <taxon>Actinomycetota</taxon>
        <taxon>Actinomycetes</taxon>
        <taxon>Kitasatosporales</taxon>
        <taxon>Streptomycetaceae</taxon>
        <taxon>Streptomyces</taxon>
    </lineage>
</organism>
<feature type="region of interest" description="Disordered" evidence="1">
    <location>
        <begin position="1"/>
        <end position="31"/>
    </location>
</feature>
<feature type="region of interest" description="Disordered" evidence="1">
    <location>
        <begin position="53"/>
        <end position="103"/>
    </location>
</feature>
<dbReference type="PATRIC" id="fig|42234.21.peg.3286"/>
<protein>
    <submittedName>
        <fullName evidence="2">Uncharacterized protein</fullName>
    </submittedName>
</protein>
<dbReference type="RefSeq" id="WP_050371258.1">
    <property type="nucleotide sequence ID" value="NZ_KQ257820.1"/>
</dbReference>
<dbReference type="EMBL" id="JPPY01000108">
    <property type="protein sequence ID" value="KND34556.1"/>
    <property type="molecule type" value="Genomic_DNA"/>
</dbReference>
<evidence type="ECO:0000313" key="2">
    <source>
        <dbReference type="EMBL" id="KND34556.1"/>
    </source>
</evidence>
<proteinExistence type="predicted"/>
<gene>
    <name evidence="2" type="ORF">IQ63_15970</name>
</gene>
<accession>A0A0L0K9M8</accession>
<evidence type="ECO:0000313" key="3">
    <source>
        <dbReference type="Proteomes" id="UP000037151"/>
    </source>
</evidence>
<name>A0A0L0K9M8_9ACTN</name>
<reference evidence="3" key="1">
    <citation type="submission" date="2014-07" db="EMBL/GenBank/DDBJ databases">
        <title>Genome sequencing of plant-pathogenic Streptomyces species.</title>
        <authorList>
            <person name="Harrison J."/>
            <person name="Sapp M."/>
            <person name="Thwaites R."/>
            <person name="Studholme D.J."/>
        </authorList>
    </citation>
    <scope>NUCLEOTIDE SEQUENCE [LARGE SCALE GENOMIC DNA]</scope>
    <source>
        <strain evidence="3">NCPPB 4445</strain>
    </source>
</reference>